<dbReference type="InterPro" id="IPR002942">
    <property type="entry name" value="S4_RNA-bd"/>
</dbReference>
<evidence type="ECO:0000256" key="2">
    <source>
        <dbReference type="ARBA" id="ARBA00022598"/>
    </source>
</evidence>
<dbReference type="Gene3D" id="1.10.240.10">
    <property type="entry name" value="Tyrosyl-Transfer RNA Synthetase"/>
    <property type="match status" value="1"/>
</dbReference>
<dbReference type="Gene3D" id="3.40.50.620">
    <property type="entry name" value="HUPs"/>
    <property type="match status" value="1"/>
</dbReference>
<feature type="domain" description="RNA-binding S4" evidence="11">
    <location>
        <begin position="336"/>
        <end position="394"/>
    </location>
</feature>
<dbReference type="EC" id="6.1.1.1" evidence="1 8"/>
<evidence type="ECO:0000259" key="11">
    <source>
        <dbReference type="SMART" id="SM00363"/>
    </source>
</evidence>
<evidence type="ECO:0000256" key="6">
    <source>
        <dbReference type="ARBA" id="ARBA00023146"/>
    </source>
</evidence>
<dbReference type="PANTHER" id="PTHR11766">
    <property type="entry name" value="TYROSYL-TRNA SYNTHETASE"/>
    <property type="match status" value="1"/>
</dbReference>
<evidence type="ECO:0000313" key="12">
    <source>
        <dbReference type="EMBL" id="OHA66364.1"/>
    </source>
</evidence>
<dbReference type="SMART" id="SM00363">
    <property type="entry name" value="S4"/>
    <property type="match status" value="1"/>
</dbReference>
<evidence type="ECO:0000256" key="8">
    <source>
        <dbReference type="NCBIfam" id="TIGR00234"/>
    </source>
</evidence>
<dbReference type="InterPro" id="IPR001412">
    <property type="entry name" value="aa-tRNA-synth_I_CS"/>
</dbReference>
<dbReference type="InterPro" id="IPR036986">
    <property type="entry name" value="S4_RNA-bd_sf"/>
</dbReference>
<evidence type="ECO:0000256" key="9">
    <source>
        <dbReference type="PROSITE-ProRule" id="PRU00182"/>
    </source>
</evidence>
<reference evidence="12 13" key="1">
    <citation type="journal article" date="2016" name="Nat. Commun.">
        <title>Thousands of microbial genomes shed light on interconnected biogeochemical processes in an aquifer system.</title>
        <authorList>
            <person name="Anantharaman K."/>
            <person name="Brown C.T."/>
            <person name="Hug L.A."/>
            <person name="Sharon I."/>
            <person name="Castelle C.J."/>
            <person name="Probst A.J."/>
            <person name="Thomas B.C."/>
            <person name="Singh A."/>
            <person name="Wilkins M.J."/>
            <person name="Karaoz U."/>
            <person name="Brodie E.L."/>
            <person name="Williams K.H."/>
            <person name="Hubbard S.S."/>
            <person name="Banfield J.F."/>
        </authorList>
    </citation>
    <scope>NUCLEOTIDE SEQUENCE [LARGE SCALE GENOMIC DNA]</scope>
</reference>
<keyword evidence="5 10" id="KW-0648">Protein biosynthesis</keyword>
<dbReference type="GO" id="GO:0003723">
    <property type="term" value="F:RNA binding"/>
    <property type="evidence" value="ECO:0007669"/>
    <property type="project" value="UniProtKB-KW"/>
</dbReference>
<dbReference type="PRINTS" id="PR01040">
    <property type="entry name" value="TRNASYNTHTYR"/>
</dbReference>
<dbReference type="PANTHER" id="PTHR11766:SF1">
    <property type="entry name" value="TYROSINE--TRNA LIGASE"/>
    <property type="match status" value="1"/>
</dbReference>
<dbReference type="SUPFAM" id="SSF55174">
    <property type="entry name" value="Alpha-L RNA-binding motif"/>
    <property type="match status" value="1"/>
</dbReference>
<sequence length="397" mass="45216">MQTDKKAIRDVLSRQVAEVLPDRKGLSKLMAEKKIRLYLGVDPTSPNLHLGHAGVLRKLREFQNLGHEVALIFGTFTAQIGDPSGRDKQREPLSPEKIQENMKTYQTQAGHILDMRRTKILYNGDWLGKLTFTEVLKLASYFTTSQMLERDMFQKRIEQGSEIWLHELLYPLMQGYDSVAADVDLEIGGTDQTFNMLVGRRLQKLYRNKEKYVLSVPLLMGLDGRKMSKSYGNAVNLTDSAHDMYGKLMSLRDEHILPYFEAATDLSRQEVRKIERRMNKETVSPRDAKALLAKTITALYHGDKESQEAEHAFERVFREKQEPERMPIWRATQTSSSLGDLLVAAGLASSKSDARRLAEQGGVKINGHIQKDSSTQIQLAQDLVIQVGKRRFIRVKV</sequence>
<dbReference type="CDD" id="cd00805">
    <property type="entry name" value="TyrRS_core"/>
    <property type="match status" value="1"/>
</dbReference>
<evidence type="ECO:0000256" key="1">
    <source>
        <dbReference type="ARBA" id="ARBA00013160"/>
    </source>
</evidence>
<dbReference type="Pfam" id="PF01479">
    <property type="entry name" value="S4"/>
    <property type="match status" value="1"/>
</dbReference>
<dbReference type="Proteomes" id="UP000178092">
    <property type="component" value="Unassembled WGS sequence"/>
</dbReference>
<dbReference type="GO" id="GO:0005524">
    <property type="term" value="F:ATP binding"/>
    <property type="evidence" value="ECO:0007669"/>
    <property type="project" value="UniProtKB-KW"/>
</dbReference>
<dbReference type="CDD" id="cd00165">
    <property type="entry name" value="S4"/>
    <property type="match status" value="1"/>
</dbReference>
<dbReference type="InterPro" id="IPR014729">
    <property type="entry name" value="Rossmann-like_a/b/a_fold"/>
</dbReference>
<dbReference type="PROSITE" id="PS50889">
    <property type="entry name" value="S4"/>
    <property type="match status" value="1"/>
</dbReference>
<name>A0A1G2R0E4_9BACT</name>
<keyword evidence="9" id="KW-0694">RNA-binding</keyword>
<proteinExistence type="inferred from homology"/>
<comment type="catalytic activity">
    <reaction evidence="7">
        <text>tRNA(Tyr) + L-tyrosine + ATP = L-tyrosyl-tRNA(Tyr) + AMP + diphosphate + H(+)</text>
        <dbReference type="Rhea" id="RHEA:10220"/>
        <dbReference type="Rhea" id="RHEA-COMP:9706"/>
        <dbReference type="Rhea" id="RHEA-COMP:9707"/>
        <dbReference type="ChEBI" id="CHEBI:15378"/>
        <dbReference type="ChEBI" id="CHEBI:30616"/>
        <dbReference type="ChEBI" id="CHEBI:33019"/>
        <dbReference type="ChEBI" id="CHEBI:58315"/>
        <dbReference type="ChEBI" id="CHEBI:78442"/>
        <dbReference type="ChEBI" id="CHEBI:78536"/>
        <dbReference type="ChEBI" id="CHEBI:456215"/>
        <dbReference type="EC" id="6.1.1.1"/>
    </reaction>
</comment>
<evidence type="ECO:0000256" key="10">
    <source>
        <dbReference type="RuleBase" id="RU363036"/>
    </source>
</evidence>
<dbReference type="EMBL" id="MHTV01000035">
    <property type="protein sequence ID" value="OHA66364.1"/>
    <property type="molecule type" value="Genomic_DNA"/>
</dbReference>
<dbReference type="NCBIfam" id="TIGR00234">
    <property type="entry name" value="tyrS"/>
    <property type="match status" value="1"/>
</dbReference>
<dbReference type="SUPFAM" id="SSF52374">
    <property type="entry name" value="Nucleotidylyl transferase"/>
    <property type="match status" value="1"/>
</dbReference>
<evidence type="ECO:0000256" key="3">
    <source>
        <dbReference type="ARBA" id="ARBA00022741"/>
    </source>
</evidence>
<dbReference type="GO" id="GO:0005829">
    <property type="term" value="C:cytosol"/>
    <property type="evidence" value="ECO:0007669"/>
    <property type="project" value="TreeGrafter"/>
</dbReference>
<dbReference type="Pfam" id="PF00579">
    <property type="entry name" value="tRNA-synt_1b"/>
    <property type="match status" value="1"/>
</dbReference>
<keyword evidence="4 10" id="KW-0067">ATP-binding</keyword>
<keyword evidence="6 10" id="KW-0030">Aminoacyl-tRNA synthetase</keyword>
<comment type="similarity">
    <text evidence="10">Belongs to the class-I aminoacyl-tRNA synthetase family.</text>
</comment>
<evidence type="ECO:0000256" key="4">
    <source>
        <dbReference type="ARBA" id="ARBA00022840"/>
    </source>
</evidence>
<evidence type="ECO:0000256" key="7">
    <source>
        <dbReference type="ARBA" id="ARBA00048248"/>
    </source>
</evidence>
<dbReference type="Gene3D" id="3.10.290.10">
    <property type="entry name" value="RNA-binding S4 domain"/>
    <property type="match status" value="1"/>
</dbReference>
<keyword evidence="3 10" id="KW-0547">Nucleotide-binding</keyword>
<dbReference type="AlphaFoldDB" id="A0A1G2R0E4"/>
<accession>A0A1G2R0E4</accession>
<dbReference type="InterPro" id="IPR024088">
    <property type="entry name" value="Tyr-tRNA-ligase_bac-type"/>
</dbReference>
<dbReference type="GO" id="GO:0006437">
    <property type="term" value="P:tyrosyl-tRNA aminoacylation"/>
    <property type="evidence" value="ECO:0007669"/>
    <property type="project" value="UniProtKB-UniRule"/>
</dbReference>
<dbReference type="InterPro" id="IPR002305">
    <property type="entry name" value="aa-tRNA-synth_Ic"/>
</dbReference>
<gene>
    <name evidence="12" type="ORF">A3C04_01870</name>
</gene>
<keyword evidence="2 10" id="KW-0436">Ligase</keyword>
<dbReference type="GO" id="GO:0004831">
    <property type="term" value="F:tyrosine-tRNA ligase activity"/>
    <property type="evidence" value="ECO:0007669"/>
    <property type="project" value="UniProtKB-UniRule"/>
</dbReference>
<organism evidence="12 13">
    <name type="scientific">Candidatus Wildermuthbacteria bacterium RIFCSPHIGHO2_02_FULL_45_25</name>
    <dbReference type="NCBI Taxonomy" id="1802450"/>
    <lineage>
        <taxon>Bacteria</taxon>
        <taxon>Candidatus Wildermuthiibacteriota</taxon>
    </lineage>
</organism>
<protein>
    <recommendedName>
        <fullName evidence="1 8">Tyrosine--tRNA ligase</fullName>
        <ecNumber evidence="1 8">6.1.1.1</ecNumber>
    </recommendedName>
</protein>
<comment type="caution">
    <text evidence="12">The sequence shown here is derived from an EMBL/GenBank/DDBJ whole genome shotgun (WGS) entry which is preliminary data.</text>
</comment>
<dbReference type="InterPro" id="IPR002307">
    <property type="entry name" value="Tyr-tRNA-ligase"/>
</dbReference>
<evidence type="ECO:0000256" key="5">
    <source>
        <dbReference type="ARBA" id="ARBA00022917"/>
    </source>
</evidence>
<dbReference type="PROSITE" id="PS00178">
    <property type="entry name" value="AA_TRNA_LIGASE_I"/>
    <property type="match status" value="1"/>
</dbReference>
<evidence type="ECO:0000313" key="13">
    <source>
        <dbReference type="Proteomes" id="UP000178092"/>
    </source>
</evidence>